<protein>
    <submittedName>
        <fullName evidence="1">Uncharacterized protein</fullName>
    </submittedName>
</protein>
<keyword evidence="2" id="KW-1185">Reference proteome</keyword>
<name>A0A5C6CY58_9BACT</name>
<gene>
    <name evidence="1" type="ORF">Poly41_70450</name>
</gene>
<sequence>MPTLRQYARWCGCSPQLLADLANRKTQHVPHGVLDSLAMLTGAYPVTTSKDVRWRWRQAAKWDKSPELQAKYPSCCDYVCQQERIRAAVRLLKQWDK</sequence>
<reference evidence="1 2" key="1">
    <citation type="submission" date="2019-02" db="EMBL/GenBank/DDBJ databases">
        <title>Deep-cultivation of Planctomycetes and their phenomic and genomic characterization uncovers novel biology.</title>
        <authorList>
            <person name="Wiegand S."/>
            <person name="Jogler M."/>
            <person name="Boedeker C."/>
            <person name="Pinto D."/>
            <person name="Vollmers J."/>
            <person name="Rivas-Marin E."/>
            <person name="Kohn T."/>
            <person name="Peeters S.H."/>
            <person name="Heuer A."/>
            <person name="Rast P."/>
            <person name="Oberbeckmann S."/>
            <person name="Bunk B."/>
            <person name="Jeske O."/>
            <person name="Meyerdierks A."/>
            <person name="Storesund J.E."/>
            <person name="Kallscheuer N."/>
            <person name="Luecker S."/>
            <person name="Lage O.M."/>
            <person name="Pohl T."/>
            <person name="Merkel B.J."/>
            <person name="Hornburger P."/>
            <person name="Mueller R.-W."/>
            <person name="Bruemmer F."/>
            <person name="Labrenz M."/>
            <person name="Spormann A.M."/>
            <person name="Op Den Camp H."/>
            <person name="Overmann J."/>
            <person name="Amann R."/>
            <person name="Jetten M.S.M."/>
            <person name="Mascher T."/>
            <person name="Medema M.H."/>
            <person name="Devos D.P."/>
            <person name="Kaster A.-K."/>
            <person name="Ovreas L."/>
            <person name="Rohde M."/>
            <person name="Galperin M.Y."/>
            <person name="Jogler C."/>
        </authorList>
    </citation>
    <scope>NUCLEOTIDE SEQUENCE [LARGE SCALE GENOMIC DNA]</scope>
    <source>
        <strain evidence="1 2">Poly41</strain>
    </source>
</reference>
<dbReference type="Proteomes" id="UP000319143">
    <property type="component" value="Unassembled WGS sequence"/>
</dbReference>
<accession>A0A5C6CY58</accession>
<comment type="caution">
    <text evidence="1">The sequence shown here is derived from an EMBL/GenBank/DDBJ whole genome shotgun (WGS) entry which is preliminary data.</text>
</comment>
<dbReference type="AlphaFoldDB" id="A0A5C6CY58"/>
<dbReference type="EMBL" id="SJPV01000036">
    <property type="protein sequence ID" value="TWU27926.1"/>
    <property type="molecule type" value="Genomic_DNA"/>
</dbReference>
<proteinExistence type="predicted"/>
<evidence type="ECO:0000313" key="2">
    <source>
        <dbReference type="Proteomes" id="UP000319143"/>
    </source>
</evidence>
<evidence type="ECO:0000313" key="1">
    <source>
        <dbReference type="EMBL" id="TWU27926.1"/>
    </source>
</evidence>
<organism evidence="1 2">
    <name type="scientific">Novipirellula artificiosorum</name>
    <dbReference type="NCBI Taxonomy" id="2528016"/>
    <lineage>
        <taxon>Bacteria</taxon>
        <taxon>Pseudomonadati</taxon>
        <taxon>Planctomycetota</taxon>
        <taxon>Planctomycetia</taxon>
        <taxon>Pirellulales</taxon>
        <taxon>Pirellulaceae</taxon>
        <taxon>Novipirellula</taxon>
    </lineage>
</organism>